<dbReference type="SMART" id="SM00387">
    <property type="entry name" value="HATPase_c"/>
    <property type="match status" value="1"/>
</dbReference>
<dbReference type="Gene3D" id="3.30.450.40">
    <property type="match status" value="1"/>
</dbReference>
<dbReference type="PROSITE" id="PS50110">
    <property type="entry name" value="RESPONSE_REGULATORY"/>
    <property type="match status" value="1"/>
</dbReference>
<feature type="domain" description="PAS" evidence="14">
    <location>
        <begin position="587"/>
        <end position="640"/>
    </location>
</feature>
<dbReference type="PROSITE" id="PS50112">
    <property type="entry name" value="PAS"/>
    <property type="match status" value="1"/>
</dbReference>
<evidence type="ECO:0000256" key="3">
    <source>
        <dbReference type="ARBA" id="ARBA00012438"/>
    </source>
</evidence>
<dbReference type="SUPFAM" id="SSF55785">
    <property type="entry name" value="PYP-like sensor domain (PAS domain)"/>
    <property type="match status" value="1"/>
</dbReference>
<dbReference type="PANTHER" id="PTHR43047:SF72">
    <property type="entry name" value="OSMOSENSING HISTIDINE PROTEIN KINASE SLN1"/>
    <property type="match status" value="1"/>
</dbReference>
<accession>A0A1H9CAA7</accession>
<dbReference type="Gene3D" id="3.30.450.20">
    <property type="entry name" value="PAS domain"/>
    <property type="match status" value="1"/>
</dbReference>
<dbReference type="InterPro" id="IPR006189">
    <property type="entry name" value="CHASE_dom"/>
</dbReference>
<reference evidence="17 18" key="1">
    <citation type="submission" date="2016-10" db="EMBL/GenBank/DDBJ databases">
        <authorList>
            <person name="de Groot N.N."/>
        </authorList>
    </citation>
    <scope>NUCLEOTIDE SEQUENCE [LARGE SCALE GENOMIC DNA]</scope>
    <source>
        <strain evidence="17 18">B7-7</strain>
    </source>
</reference>
<dbReference type="InterPro" id="IPR001610">
    <property type="entry name" value="PAC"/>
</dbReference>
<dbReference type="InterPro" id="IPR036890">
    <property type="entry name" value="HATPase_C_sf"/>
</dbReference>
<feature type="transmembrane region" description="Helical" evidence="11">
    <location>
        <begin position="545"/>
        <end position="566"/>
    </location>
</feature>
<dbReference type="InterPro" id="IPR036097">
    <property type="entry name" value="HisK_dim/P_sf"/>
</dbReference>
<dbReference type="SUPFAM" id="SSF47384">
    <property type="entry name" value="Homodimeric domain of signal transducing histidine kinase"/>
    <property type="match status" value="1"/>
</dbReference>
<dbReference type="Gene3D" id="3.30.565.10">
    <property type="entry name" value="Histidine kinase-like ATPase, C-terminal domain"/>
    <property type="match status" value="1"/>
</dbReference>
<dbReference type="CDD" id="cd00082">
    <property type="entry name" value="HisKA"/>
    <property type="match status" value="1"/>
</dbReference>
<evidence type="ECO:0000259" key="14">
    <source>
        <dbReference type="PROSITE" id="PS50112"/>
    </source>
</evidence>
<dbReference type="STRING" id="867345.SAMN05421693_1133"/>
<feature type="transmembrane region" description="Helical" evidence="11">
    <location>
        <begin position="225"/>
        <end position="247"/>
    </location>
</feature>
<feature type="transmembrane region" description="Helical" evidence="11">
    <location>
        <begin position="191"/>
        <end position="213"/>
    </location>
</feature>
<feature type="domain" description="CHASE" evidence="16">
    <location>
        <begin position="291"/>
        <end position="461"/>
    </location>
</feature>
<evidence type="ECO:0000256" key="10">
    <source>
        <dbReference type="PROSITE-ProRule" id="PRU00169"/>
    </source>
</evidence>
<dbReference type="PRINTS" id="PR00344">
    <property type="entry name" value="BCTRLSENSOR"/>
</dbReference>
<dbReference type="Proteomes" id="UP000199496">
    <property type="component" value="Unassembled WGS sequence"/>
</dbReference>
<dbReference type="SUPFAM" id="SSF55874">
    <property type="entry name" value="ATPase domain of HSP90 chaperone/DNA topoisomerase II/histidine kinase"/>
    <property type="match status" value="1"/>
</dbReference>
<evidence type="ECO:0000313" key="17">
    <source>
        <dbReference type="EMBL" id="SEP98092.1"/>
    </source>
</evidence>
<dbReference type="Gene3D" id="3.40.50.2300">
    <property type="match status" value="1"/>
</dbReference>
<dbReference type="SMART" id="SM00091">
    <property type="entry name" value="PAS"/>
    <property type="match status" value="1"/>
</dbReference>
<gene>
    <name evidence="17" type="ORF">SAMN05421693_1133</name>
</gene>
<dbReference type="Pfam" id="PF13426">
    <property type="entry name" value="PAS_9"/>
    <property type="match status" value="1"/>
</dbReference>
<dbReference type="InterPro" id="IPR003018">
    <property type="entry name" value="GAF"/>
</dbReference>
<keyword evidence="6 11" id="KW-0812">Transmembrane</keyword>
<keyword evidence="8 11" id="KW-1133">Transmembrane helix</keyword>
<dbReference type="AlphaFoldDB" id="A0A1H9CAA7"/>
<feature type="modified residue" description="4-aspartylphosphate" evidence="10">
    <location>
        <position position="1185"/>
    </location>
</feature>
<evidence type="ECO:0000256" key="8">
    <source>
        <dbReference type="ARBA" id="ARBA00022989"/>
    </source>
</evidence>
<dbReference type="OrthoDB" id="5555106at2"/>
<feature type="domain" description="Histidine kinase" evidence="12">
    <location>
        <begin position="890"/>
        <end position="1108"/>
    </location>
</feature>
<dbReference type="Pfam" id="PF03924">
    <property type="entry name" value="CHASE"/>
    <property type="match status" value="1"/>
</dbReference>
<dbReference type="Pfam" id="PF01590">
    <property type="entry name" value="GAF"/>
    <property type="match status" value="1"/>
</dbReference>
<evidence type="ECO:0000259" key="13">
    <source>
        <dbReference type="PROSITE" id="PS50110"/>
    </source>
</evidence>
<evidence type="ECO:0000256" key="9">
    <source>
        <dbReference type="ARBA" id="ARBA00023136"/>
    </source>
</evidence>
<dbReference type="Pfam" id="PF02518">
    <property type="entry name" value="HATPase_c"/>
    <property type="match status" value="1"/>
</dbReference>
<keyword evidence="5" id="KW-0808">Transferase</keyword>
<dbReference type="EMBL" id="FOFO01000013">
    <property type="protein sequence ID" value="SEP98092.1"/>
    <property type="molecule type" value="Genomic_DNA"/>
</dbReference>
<dbReference type="PROSITE" id="PS50839">
    <property type="entry name" value="CHASE"/>
    <property type="match status" value="1"/>
</dbReference>
<comment type="subcellular location">
    <subcellularLocation>
        <location evidence="2">Membrane</location>
    </subcellularLocation>
</comment>
<dbReference type="SMART" id="SM00448">
    <property type="entry name" value="REC"/>
    <property type="match status" value="1"/>
</dbReference>
<dbReference type="InterPro" id="IPR000700">
    <property type="entry name" value="PAS-assoc_C"/>
</dbReference>
<evidence type="ECO:0000256" key="7">
    <source>
        <dbReference type="ARBA" id="ARBA00022777"/>
    </source>
</evidence>
<dbReference type="InterPro" id="IPR029016">
    <property type="entry name" value="GAF-like_dom_sf"/>
</dbReference>
<dbReference type="EC" id="2.7.13.3" evidence="3"/>
<keyword evidence="4 10" id="KW-0597">Phosphoprotein</keyword>
<dbReference type="InterPro" id="IPR003661">
    <property type="entry name" value="HisK_dim/P_dom"/>
</dbReference>
<organism evidence="17 18">
    <name type="scientific">Ectothiorhodospira magna</name>
    <dbReference type="NCBI Taxonomy" id="867345"/>
    <lineage>
        <taxon>Bacteria</taxon>
        <taxon>Pseudomonadati</taxon>
        <taxon>Pseudomonadota</taxon>
        <taxon>Gammaproteobacteria</taxon>
        <taxon>Chromatiales</taxon>
        <taxon>Ectothiorhodospiraceae</taxon>
        <taxon>Ectothiorhodospira</taxon>
    </lineage>
</organism>
<evidence type="ECO:0000256" key="11">
    <source>
        <dbReference type="SAM" id="Phobius"/>
    </source>
</evidence>
<dbReference type="InterPro" id="IPR035965">
    <property type="entry name" value="PAS-like_dom_sf"/>
</dbReference>
<dbReference type="InterPro" id="IPR001789">
    <property type="entry name" value="Sig_transdc_resp-reg_receiver"/>
</dbReference>
<dbReference type="InterPro" id="IPR003594">
    <property type="entry name" value="HATPase_dom"/>
</dbReference>
<sequence>MVNAGKPIDTRLLYGLMVAGLFMLAIVLSGWRAGVIEMDQRERLLLETRQIAAMIHWEDVAQLDFAVTDKQHPVFLALNRQLANYAQIAGYRGIWTVARRDSQYMFGPESYPSSDHMASSPGTVYRFPPEELDWVMASGRALTTTIHQDEFGQFISALAPVLHPRTGEVLLVVGVDLPAANWWRLVHQARVWPLVAGLVLVVLLLLGGWYARYVSPGQHPGSRRVVYMEAALVALAGLVLTTVYVGMARDAEQREQQHVFERMAASQVDSIARIFQRTSQDLDSLARFIQAQDVLDWRTFADYARPLAAGSAVNVYAWAPQISTDQTPEALELFKQRTDWEGLVIWENDEQGDPRPSFRTGDRYPALFVEPPYETMALLGFDLGSDASRLRAMREALDTGRIRGTDNIQLMVWDRCCQGVAIFQPTQFRLSAGMTIPGNLEYIQGLVVAELPLQAGLEKALGLFDRQSSLFRVTLLEVKGEGESPQVLAEYPWPLEAGQVNYQEVLLGRHDRFTWMSPLLAFDRSYVVVTQAKPAFFNTYPGHMVWMAALTGLLLTVVATSLVILMRTRHLSVEELVAERTHELEKSRALMRSITESARDAIILMGPRGRVVFWNPAAETLLGYSRDEIVGRDLHDMIVPPGAPRGIMGDLSSFERQGCDTVAGRTLELQARCKDGREITVELSLSALHLDTGWYAVGILRDVTDRRRAEQRLMRLTECLSSMGPNFDDNVQAITRLCAGLFGSDAAFYNRLREGELCTLGHWNAPQDLPMKDDPEGHICYGLIRHSEQEWLMIEDLTDSPYMLTDPSVQRYGLKAYFGHKVYCQGQAVGSLCVVFTRNWRASEEEQRLLTLLAAALTAEEERHLAVQQWHEAKERAEQANRAKSEFLSRMSHELRTPMNAVLGFSQLLEADPALGEEQQDNVREILRGGRHLLELINEILDLSRLEAGRIELSLEPVALSQVLGECINLLRPLAEERSIRLHLQCQPHHAVLGDRTRLRQVLINLMSNAIKYNQPGGDVWLETRPGMAPDTLQVSVADTGPGIDPGRIDELFQPFNRLGADEGVLTEGTGIGLTIALRLVELMGGTLGVMPRPEGGSRFWFELPATQTVTLSRADANEIADQAPETEPSLNSYCVLHVDDNPSNLRLVAQVLAKRPGIRLLQAPGADLGLALARSHQPDLIILDINMPGMNGYRALEHLRTDRITSLIPVFALTANATQRDVSRGIEAGFDEYLTKPLDITAFIALLDQYLVDERPTDGNPEPSRES</sequence>
<evidence type="ECO:0000256" key="4">
    <source>
        <dbReference type="ARBA" id="ARBA00022553"/>
    </source>
</evidence>
<keyword evidence="9 11" id="KW-0472">Membrane</keyword>
<dbReference type="PANTHER" id="PTHR43047">
    <property type="entry name" value="TWO-COMPONENT HISTIDINE PROTEIN KINASE"/>
    <property type="match status" value="1"/>
</dbReference>
<evidence type="ECO:0000256" key="1">
    <source>
        <dbReference type="ARBA" id="ARBA00000085"/>
    </source>
</evidence>
<name>A0A1H9CAA7_9GAMM</name>
<feature type="domain" description="Response regulatory" evidence="13">
    <location>
        <begin position="1135"/>
        <end position="1252"/>
    </location>
</feature>
<feature type="domain" description="PAC" evidence="15">
    <location>
        <begin position="665"/>
        <end position="715"/>
    </location>
</feature>
<dbReference type="SMART" id="SM01079">
    <property type="entry name" value="CHASE"/>
    <property type="match status" value="1"/>
</dbReference>
<keyword evidence="7" id="KW-0418">Kinase</keyword>
<evidence type="ECO:0000259" key="16">
    <source>
        <dbReference type="PROSITE" id="PS50839"/>
    </source>
</evidence>
<evidence type="ECO:0000259" key="15">
    <source>
        <dbReference type="PROSITE" id="PS50113"/>
    </source>
</evidence>
<dbReference type="Gene3D" id="3.30.450.350">
    <property type="entry name" value="CHASE domain"/>
    <property type="match status" value="1"/>
</dbReference>
<dbReference type="GO" id="GO:0000155">
    <property type="term" value="F:phosphorelay sensor kinase activity"/>
    <property type="evidence" value="ECO:0007669"/>
    <property type="project" value="InterPro"/>
</dbReference>
<dbReference type="Pfam" id="PF00512">
    <property type="entry name" value="HisKA"/>
    <property type="match status" value="1"/>
</dbReference>
<dbReference type="InterPro" id="IPR011006">
    <property type="entry name" value="CheY-like_superfamily"/>
</dbReference>
<dbReference type="SUPFAM" id="SSF52172">
    <property type="entry name" value="CheY-like"/>
    <property type="match status" value="1"/>
</dbReference>
<dbReference type="NCBIfam" id="TIGR00229">
    <property type="entry name" value="sensory_box"/>
    <property type="match status" value="1"/>
</dbReference>
<dbReference type="InterPro" id="IPR004358">
    <property type="entry name" value="Sig_transdc_His_kin-like_C"/>
</dbReference>
<keyword evidence="18" id="KW-1185">Reference proteome</keyword>
<evidence type="ECO:0000313" key="18">
    <source>
        <dbReference type="Proteomes" id="UP000199496"/>
    </source>
</evidence>
<dbReference type="GO" id="GO:0005886">
    <property type="term" value="C:plasma membrane"/>
    <property type="evidence" value="ECO:0007669"/>
    <property type="project" value="TreeGrafter"/>
</dbReference>
<dbReference type="SUPFAM" id="SSF55781">
    <property type="entry name" value="GAF domain-like"/>
    <property type="match status" value="1"/>
</dbReference>
<dbReference type="CDD" id="cd00130">
    <property type="entry name" value="PAS"/>
    <property type="match status" value="1"/>
</dbReference>
<dbReference type="RefSeq" id="WP_090206189.1">
    <property type="nucleotide sequence ID" value="NZ_FOFO01000013.1"/>
</dbReference>
<dbReference type="SMART" id="SM00086">
    <property type="entry name" value="PAC"/>
    <property type="match status" value="1"/>
</dbReference>
<protein>
    <recommendedName>
        <fullName evidence="3">histidine kinase</fullName>
        <ecNumber evidence="3">2.7.13.3</ecNumber>
    </recommendedName>
</protein>
<dbReference type="InterPro" id="IPR042240">
    <property type="entry name" value="CHASE_sf"/>
</dbReference>
<evidence type="ECO:0000259" key="12">
    <source>
        <dbReference type="PROSITE" id="PS50109"/>
    </source>
</evidence>
<proteinExistence type="predicted"/>
<dbReference type="InterPro" id="IPR005467">
    <property type="entry name" value="His_kinase_dom"/>
</dbReference>
<evidence type="ECO:0000256" key="6">
    <source>
        <dbReference type="ARBA" id="ARBA00022692"/>
    </source>
</evidence>
<dbReference type="GO" id="GO:0009927">
    <property type="term" value="F:histidine phosphotransfer kinase activity"/>
    <property type="evidence" value="ECO:0007669"/>
    <property type="project" value="TreeGrafter"/>
</dbReference>
<dbReference type="SMART" id="SM00388">
    <property type="entry name" value="HisKA"/>
    <property type="match status" value="1"/>
</dbReference>
<evidence type="ECO:0000256" key="2">
    <source>
        <dbReference type="ARBA" id="ARBA00004370"/>
    </source>
</evidence>
<dbReference type="Pfam" id="PF00072">
    <property type="entry name" value="Response_reg"/>
    <property type="match status" value="1"/>
</dbReference>
<dbReference type="Gene3D" id="1.10.287.130">
    <property type="match status" value="1"/>
</dbReference>
<evidence type="ECO:0000256" key="5">
    <source>
        <dbReference type="ARBA" id="ARBA00022679"/>
    </source>
</evidence>
<dbReference type="PROSITE" id="PS50109">
    <property type="entry name" value="HIS_KIN"/>
    <property type="match status" value="1"/>
</dbReference>
<dbReference type="InterPro" id="IPR000014">
    <property type="entry name" value="PAS"/>
</dbReference>
<feature type="transmembrane region" description="Helical" evidence="11">
    <location>
        <begin position="12"/>
        <end position="31"/>
    </location>
</feature>
<comment type="catalytic activity">
    <reaction evidence="1">
        <text>ATP + protein L-histidine = ADP + protein N-phospho-L-histidine.</text>
        <dbReference type="EC" id="2.7.13.3"/>
    </reaction>
</comment>
<dbReference type="PROSITE" id="PS50113">
    <property type="entry name" value="PAC"/>
    <property type="match status" value="1"/>
</dbReference>